<dbReference type="GO" id="GO:0005615">
    <property type="term" value="C:extracellular space"/>
    <property type="evidence" value="ECO:0007669"/>
    <property type="project" value="InterPro"/>
</dbReference>
<proteinExistence type="predicted"/>
<evidence type="ECO:0000256" key="1">
    <source>
        <dbReference type="ARBA" id="ARBA00022801"/>
    </source>
</evidence>
<keyword evidence="1 2" id="KW-0378">Hydrolase</keyword>
<dbReference type="AlphaFoldDB" id="A0A848G1B0"/>
<dbReference type="EMBL" id="JABBGA010000002">
    <property type="protein sequence ID" value="NML24860.1"/>
    <property type="molecule type" value="Genomic_DNA"/>
</dbReference>
<dbReference type="Proteomes" id="UP000580043">
    <property type="component" value="Unassembled WGS sequence"/>
</dbReference>
<evidence type="ECO:0000313" key="2">
    <source>
        <dbReference type="EMBL" id="NML24860.1"/>
    </source>
</evidence>
<protein>
    <submittedName>
        <fullName evidence="2">D-(-)-3-hydroxybutyrate oligomer hydrolase</fullName>
    </submittedName>
</protein>
<dbReference type="Pfam" id="PF10605">
    <property type="entry name" value="3HBOH"/>
    <property type="match status" value="1"/>
</dbReference>
<dbReference type="GO" id="GO:0047989">
    <property type="term" value="F:hydroxybutyrate-dimer hydrolase activity"/>
    <property type="evidence" value="ECO:0007669"/>
    <property type="project" value="InterPro"/>
</dbReference>
<dbReference type="InterPro" id="IPR016582">
    <property type="entry name" value="OHBut_olig_hydro_put"/>
</dbReference>
<dbReference type="GO" id="GO:0019605">
    <property type="term" value="P:butyrate metabolic process"/>
    <property type="evidence" value="ECO:0007669"/>
    <property type="project" value="InterPro"/>
</dbReference>
<reference evidence="2 3" key="1">
    <citation type="submission" date="2020-04" db="EMBL/GenBank/DDBJ databases">
        <title>Zoogloea sp. G-4-1-14 isolated from soil.</title>
        <authorList>
            <person name="Dahal R.H."/>
        </authorList>
    </citation>
    <scope>NUCLEOTIDE SEQUENCE [LARGE SCALE GENOMIC DNA]</scope>
    <source>
        <strain evidence="2 3">G-4-1-14</strain>
    </source>
</reference>
<evidence type="ECO:0000313" key="3">
    <source>
        <dbReference type="Proteomes" id="UP000580043"/>
    </source>
</evidence>
<keyword evidence="3" id="KW-1185">Reference proteome</keyword>
<sequence length="777" mass="79692">MLALGLANDNALKGAFASGNFTQVTAAAIAEADSKLLDAYQAELGKRPASLRNAVFVPATAVSEGDETDRLLGMIDLQPSGGGFGTYNRLPDRIQADSLSTRTYDGSSDDLLTAGLGKTGLGAAAAPAYANPASPTAAELRRNAIYNNYRALVDANKATGGYGSLYGPNIDVNGGDTLGEGRIAGTETIAFSGDDSGKRLVTLMVQVPNSFDPTKPCIVTATSSGSRGVYGAIGTAGEWGLKHGCAVAYSDKGSGNGMHDLARDTVNLIDGTVSTASAAGKRAHFAADLSKNQLDAFNLAFPNRIAYKHAHSQQNPEKDWGHTTLDAVTFAFYVLNEKYGTANGAGKKSRTLRPSNTLVIASSASNGAGAALLAAEQDHWGLIDGVAVSEPQIQPKDVSGLSIKQGNASVPTIGKPLIDYFTYANLYQPCAALATAATGSPGAGLIAFYASNRCTALKAKGLLSGATLQAQADEALQKLHNYGWAAEHDLYHASHHALATPSIVVTYLNTLGRFSVTDNVCGFSFASTVGAAGASLGNVTAISAAVQAGIFANGNGVPPTAGINLVYNDATGGAKRDVLAVSPSTGLADAALDGALCARALVTGTDPVSGSALTGTLLAQSERVKKGIAEVQATGSLGGKPAVIVAGRSDTLIPVNQASRAYFGASRKADGNNSKLRYYEVTNAQHFDAFIDNAALPGYDSNLIPLHVYFNQAMDLMYAHLRNGTALPDSQVIHTTPRGGTAGSAPAISAANLPAIAGSPTADKLISYSNGTVSIPD</sequence>
<name>A0A848G1B0_9RHOO</name>
<comment type="caution">
    <text evidence="2">The sequence shown here is derived from an EMBL/GenBank/DDBJ whole genome shotgun (WGS) entry which is preliminary data.</text>
</comment>
<gene>
    <name evidence="2" type="ORF">HHL15_03860</name>
</gene>
<organism evidence="2 3">
    <name type="scientific">Zoogloea dura</name>
    <dbReference type="NCBI Taxonomy" id="2728840"/>
    <lineage>
        <taxon>Bacteria</taxon>
        <taxon>Pseudomonadati</taxon>
        <taxon>Pseudomonadota</taxon>
        <taxon>Betaproteobacteria</taxon>
        <taxon>Rhodocyclales</taxon>
        <taxon>Zoogloeaceae</taxon>
        <taxon>Zoogloea</taxon>
    </lineage>
</organism>
<accession>A0A848G1B0</accession>